<evidence type="ECO:0000313" key="11">
    <source>
        <dbReference type="EMBL" id="HGQ65284.1"/>
    </source>
</evidence>
<dbReference type="PROSITE" id="PS00595">
    <property type="entry name" value="AA_TRANSFER_CLASS_5"/>
    <property type="match status" value="1"/>
</dbReference>
<dbReference type="SUPFAM" id="SSF53383">
    <property type="entry name" value="PLP-dependent transferases"/>
    <property type="match status" value="1"/>
</dbReference>
<dbReference type="GO" id="GO:0030170">
    <property type="term" value="F:pyridoxal phosphate binding"/>
    <property type="evidence" value="ECO:0007669"/>
    <property type="project" value="UniProtKB-UniRule"/>
</dbReference>
<reference evidence="11" key="1">
    <citation type="journal article" date="2020" name="mSystems">
        <title>Genome- and Community-Level Interaction Insights into Carbon Utilization and Element Cycling Functions of Hydrothermarchaeota in Hydrothermal Sediment.</title>
        <authorList>
            <person name="Zhou Z."/>
            <person name="Liu Y."/>
            <person name="Xu W."/>
            <person name="Pan J."/>
            <person name="Luo Z.H."/>
            <person name="Li M."/>
        </authorList>
    </citation>
    <scope>NUCLEOTIDE SEQUENCE [LARGE SCALE GENOMIC DNA]</scope>
    <source>
        <strain evidence="11">SpSt-637</strain>
        <strain evidence="10">SpSt-667</strain>
    </source>
</reference>
<dbReference type="InterPro" id="IPR015421">
    <property type="entry name" value="PyrdxlP-dep_Trfase_major"/>
</dbReference>
<comment type="catalytic activity">
    <reaction evidence="6 8">
        <text>(sulfur carrier)-H + L-cysteine = (sulfur carrier)-SH + L-alanine</text>
        <dbReference type="Rhea" id="RHEA:43892"/>
        <dbReference type="Rhea" id="RHEA-COMP:14737"/>
        <dbReference type="Rhea" id="RHEA-COMP:14739"/>
        <dbReference type="ChEBI" id="CHEBI:29917"/>
        <dbReference type="ChEBI" id="CHEBI:35235"/>
        <dbReference type="ChEBI" id="CHEBI:57972"/>
        <dbReference type="ChEBI" id="CHEBI:64428"/>
        <dbReference type="EC" id="2.8.1.7"/>
    </reaction>
</comment>
<comment type="similarity">
    <text evidence="2 8">Belongs to the class-V pyridoxal-phosphate-dependent aminotransferase family. Csd subfamily.</text>
</comment>
<dbReference type="PIRSF" id="PIRSF005572">
    <property type="entry name" value="NifS"/>
    <property type="match status" value="1"/>
</dbReference>
<evidence type="ECO:0000313" key="10">
    <source>
        <dbReference type="EMBL" id="HGQ36549.1"/>
    </source>
</evidence>
<dbReference type="PANTHER" id="PTHR43586:SF8">
    <property type="entry name" value="CYSTEINE DESULFURASE 1, CHLOROPLASTIC"/>
    <property type="match status" value="1"/>
</dbReference>
<evidence type="ECO:0000256" key="6">
    <source>
        <dbReference type="ARBA" id="ARBA00050776"/>
    </source>
</evidence>
<dbReference type="Gene3D" id="3.90.1150.10">
    <property type="entry name" value="Aspartate Aminotransferase, domain 1"/>
    <property type="match status" value="1"/>
</dbReference>
<dbReference type="EMBL" id="DTBD01000084">
    <property type="protein sequence ID" value="HGQ65284.1"/>
    <property type="molecule type" value="Genomic_DNA"/>
</dbReference>
<keyword evidence="5 8" id="KW-0663">Pyridoxal phosphate</keyword>
<dbReference type="PANTHER" id="PTHR43586">
    <property type="entry name" value="CYSTEINE DESULFURASE"/>
    <property type="match status" value="1"/>
</dbReference>
<dbReference type="InterPro" id="IPR010970">
    <property type="entry name" value="Cys_dSase_SufS"/>
</dbReference>
<dbReference type="Pfam" id="PF00266">
    <property type="entry name" value="Aminotran_5"/>
    <property type="match status" value="1"/>
</dbReference>
<dbReference type="Gene3D" id="3.40.640.10">
    <property type="entry name" value="Type I PLP-dependent aspartate aminotransferase-like (Major domain)"/>
    <property type="match status" value="1"/>
</dbReference>
<evidence type="ECO:0000256" key="5">
    <source>
        <dbReference type="ARBA" id="ARBA00022898"/>
    </source>
</evidence>
<evidence type="ECO:0000256" key="8">
    <source>
        <dbReference type="RuleBase" id="RU004506"/>
    </source>
</evidence>
<dbReference type="InterPro" id="IPR020578">
    <property type="entry name" value="Aminotrans_V_PyrdxlP_BS"/>
</dbReference>
<comment type="cofactor">
    <cofactor evidence="1 7">
        <name>pyridoxal 5'-phosphate</name>
        <dbReference type="ChEBI" id="CHEBI:597326"/>
    </cofactor>
</comment>
<dbReference type="EMBL" id="DTCK01000041">
    <property type="protein sequence ID" value="HGQ36549.1"/>
    <property type="molecule type" value="Genomic_DNA"/>
</dbReference>
<evidence type="ECO:0000256" key="4">
    <source>
        <dbReference type="ARBA" id="ARBA00022679"/>
    </source>
</evidence>
<dbReference type="InterPro" id="IPR015422">
    <property type="entry name" value="PyrdxlP-dep_Trfase_small"/>
</dbReference>
<comment type="caution">
    <text evidence="11">The sequence shown here is derived from an EMBL/GenBank/DDBJ whole genome shotgun (WGS) entry which is preliminary data.</text>
</comment>
<evidence type="ECO:0000256" key="2">
    <source>
        <dbReference type="ARBA" id="ARBA00010447"/>
    </source>
</evidence>
<evidence type="ECO:0000256" key="1">
    <source>
        <dbReference type="ARBA" id="ARBA00001933"/>
    </source>
</evidence>
<dbReference type="InterPro" id="IPR016454">
    <property type="entry name" value="Cysteine_dSase"/>
</dbReference>
<evidence type="ECO:0000256" key="3">
    <source>
        <dbReference type="ARBA" id="ARBA00012239"/>
    </source>
</evidence>
<evidence type="ECO:0000259" key="9">
    <source>
        <dbReference type="Pfam" id="PF00266"/>
    </source>
</evidence>
<proteinExistence type="inferred from homology"/>
<dbReference type="NCBIfam" id="TIGR01979">
    <property type="entry name" value="sufS"/>
    <property type="match status" value="1"/>
</dbReference>
<dbReference type="InterPro" id="IPR000192">
    <property type="entry name" value="Aminotrans_V_dom"/>
</dbReference>
<dbReference type="InterPro" id="IPR015424">
    <property type="entry name" value="PyrdxlP-dep_Trfase"/>
</dbReference>
<keyword evidence="4 8" id="KW-0808">Transferase</keyword>
<dbReference type="EC" id="2.8.1.7" evidence="3 8"/>
<comment type="function">
    <text evidence="8">Catalyzes the removal of elemental sulfur and selenium atoms from L-cysteine, L-cystine, L-selenocysteine, and L-selenocystine to produce L-alanine.</text>
</comment>
<gene>
    <name evidence="11" type="primary">sufS</name>
    <name evidence="11" type="ORF">ENU08_08595</name>
    <name evidence="10" type="ORF">ENU41_07770</name>
</gene>
<dbReference type="GO" id="GO:0031071">
    <property type="term" value="F:cysteine desulfurase activity"/>
    <property type="evidence" value="ECO:0007669"/>
    <property type="project" value="UniProtKB-UniRule"/>
</dbReference>
<dbReference type="GO" id="GO:0006534">
    <property type="term" value="P:cysteine metabolic process"/>
    <property type="evidence" value="ECO:0007669"/>
    <property type="project" value="UniProtKB-UniRule"/>
</dbReference>
<name>A0A7C4JKK7_9CREN</name>
<protein>
    <recommendedName>
        <fullName evidence="3 8">Cysteine desulfurase</fullName>
        <ecNumber evidence="3 8">2.8.1.7</ecNumber>
    </recommendedName>
</protein>
<dbReference type="AlphaFoldDB" id="A0A7C4JKK7"/>
<feature type="domain" description="Aminotransferase class V" evidence="9">
    <location>
        <begin position="21"/>
        <end position="404"/>
    </location>
</feature>
<dbReference type="CDD" id="cd06453">
    <property type="entry name" value="SufS_like"/>
    <property type="match status" value="1"/>
</dbReference>
<organism evidence="11">
    <name type="scientific">Ignisphaera aggregans</name>
    <dbReference type="NCBI Taxonomy" id="334771"/>
    <lineage>
        <taxon>Archaea</taxon>
        <taxon>Thermoproteota</taxon>
        <taxon>Thermoprotei</taxon>
        <taxon>Desulfurococcales</taxon>
        <taxon>Desulfurococcaceae</taxon>
        <taxon>Ignisphaera</taxon>
    </lineage>
</organism>
<sequence>MIDTRKVKEDFPIFKVYPDLVYLDNAATTHKPIQVIEAIREFYSQFNANIHRGVYRLSVRATELFEEAHEKVAKFIGASNWFEVVFTKNTTDSINILAYALLNHLSHEDEIIVTLMEHHSNILPWIRLAELKNLKIKIIEVTDDGLLRYDQLANFITKRTKVVAFTHVSNVLGTINNVKSIVKMVKELSDAIVILDGAQSVPHIPVNVKELNIDFMVFSGHKMLGPTGIGVLWGHEDLLESLKPSIYGGDMVESVEIYVKNGSIINKNVKYASPPWKFEAGTPNIAAGVGLAKAVDYLMGIGMENVYKHGRALTEYAIKRLQEELGDNILIIGPKDVDLRGSLVSFTIRGVDPHVVATLLSMSNIAVRAGFHCAQPLHLYLGLKKGSVRASFYIYNDFNDVDVFVEELKKIQTLTIS</sequence>
<evidence type="ECO:0000256" key="7">
    <source>
        <dbReference type="RuleBase" id="RU004504"/>
    </source>
</evidence>
<accession>A0A7C4JKK7</accession>